<dbReference type="KEGG" id="hdh:G5B40_10430"/>
<dbReference type="CDD" id="cd00082">
    <property type="entry name" value="HisKA"/>
    <property type="match status" value="1"/>
</dbReference>
<keyword evidence="7" id="KW-1185">Reference proteome</keyword>
<sequence>MNAAGAQPEFIWDPERLRLVWANSDGLAFWGEESLIDLTERVFAPGDETARALAARIAEIGEGGDGAGRLALNPRGAPVWARAATTLERGADGRLRLRVALSEVEPPDDRLLALMRAGFDAAPQPLAIFSETGALLARNEADRRGFAAGPGGFVERYVDPAEGRNALAATLSGGAYSRKSETMGAGGPSRHRVSLRRMSDPSTGALAVIAEFQDLSDRPAPTRAEATSTASDIAKLAHDLRSPLTAIEGFAEFIAMAGDEMSAERRAGYLDDIRTASRRMLALVEEIVALGAPGTDPAALRGSGCGPVDLRALAEEIARLHAPEAAAAGVTLSVEGDSHVEPECDAASLQRILGNLVSNALEHGRRPGGAVRVSLDRGANAIEVADDGPGMSAEALAAALRPYGREAGAGGRTGGLGLSNAKALAAAIGARLQIRTAPGEGFAARLVFRAG</sequence>
<dbReference type="InterPro" id="IPR003594">
    <property type="entry name" value="HATPase_dom"/>
</dbReference>
<evidence type="ECO:0000256" key="3">
    <source>
        <dbReference type="ARBA" id="ARBA00022679"/>
    </source>
</evidence>
<proteinExistence type="predicted"/>
<dbReference type="AlphaFoldDB" id="A0A7L5BWL8"/>
<dbReference type="InterPro" id="IPR050351">
    <property type="entry name" value="BphY/WalK/GraS-like"/>
</dbReference>
<evidence type="ECO:0000256" key="2">
    <source>
        <dbReference type="ARBA" id="ARBA00012438"/>
    </source>
</evidence>
<dbReference type="Gene3D" id="1.10.287.130">
    <property type="match status" value="1"/>
</dbReference>
<dbReference type="RefSeq" id="WP_165098249.1">
    <property type="nucleotide sequence ID" value="NZ_CP049056.1"/>
</dbReference>
<gene>
    <name evidence="6" type="ORF">G5B40_10430</name>
</gene>
<dbReference type="InterPro" id="IPR036890">
    <property type="entry name" value="HATPase_C_sf"/>
</dbReference>
<organism evidence="6 7">
    <name type="scientific">Pikeienuella piscinae</name>
    <dbReference type="NCBI Taxonomy" id="2748098"/>
    <lineage>
        <taxon>Bacteria</taxon>
        <taxon>Pseudomonadati</taxon>
        <taxon>Pseudomonadota</taxon>
        <taxon>Alphaproteobacteria</taxon>
        <taxon>Rhodobacterales</taxon>
        <taxon>Paracoccaceae</taxon>
        <taxon>Pikeienuella</taxon>
    </lineage>
</organism>
<dbReference type="InterPro" id="IPR005467">
    <property type="entry name" value="His_kinase_dom"/>
</dbReference>
<comment type="catalytic activity">
    <reaction evidence="1">
        <text>ATP + protein L-histidine = ADP + protein N-phospho-L-histidine.</text>
        <dbReference type="EC" id="2.7.13.3"/>
    </reaction>
</comment>
<dbReference type="GO" id="GO:0030295">
    <property type="term" value="F:protein kinase activator activity"/>
    <property type="evidence" value="ECO:0007669"/>
    <property type="project" value="TreeGrafter"/>
</dbReference>
<dbReference type="InterPro" id="IPR036097">
    <property type="entry name" value="HisK_dim/P_sf"/>
</dbReference>
<dbReference type="SMART" id="SM00388">
    <property type="entry name" value="HisKA"/>
    <property type="match status" value="1"/>
</dbReference>
<dbReference type="PANTHER" id="PTHR42878">
    <property type="entry name" value="TWO-COMPONENT HISTIDINE KINASE"/>
    <property type="match status" value="1"/>
</dbReference>
<dbReference type="SUPFAM" id="SSF55874">
    <property type="entry name" value="ATPase domain of HSP90 chaperone/DNA topoisomerase II/histidine kinase"/>
    <property type="match status" value="1"/>
</dbReference>
<evidence type="ECO:0000259" key="5">
    <source>
        <dbReference type="PROSITE" id="PS50109"/>
    </source>
</evidence>
<dbReference type="PANTHER" id="PTHR42878:SF14">
    <property type="entry name" value="OSMOLARITY TWO-COMPONENT SYSTEM PROTEIN SSK1"/>
    <property type="match status" value="1"/>
</dbReference>
<dbReference type="GO" id="GO:0000155">
    <property type="term" value="F:phosphorelay sensor kinase activity"/>
    <property type="evidence" value="ECO:0007669"/>
    <property type="project" value="InterPro"/>
</dbReference>
<dbReference type="SMART" id="SM00387">
    <property type="entry name" value="HATPase_c"/>
    <property type="match status" value="1"/>
</dbReference>
<dbReference type="GO" id="GO:0007234">
    <property type="term" value="P:osmosensory signaling via phosphorelay pathway"/>
    <property type="evidence" value="ECO:0007669"/>
    <property type="project" value="TreeGrafter"/>
</dbReference>
<dbReference type="Pfam" id="PF02518">
    <property type="entry name" value="HATPase_c"/>
    <property type="match status" value="1"/>
</dbReference>
<dbReference type="EMBL" id="CP049056">
    <property type="protein sequence ID" value="QIE55831.1"/>
    <property type="molecule type" value="Genomic_DNA"/>
</dbReference>
<dbReference type="InterPro" id="IPR003661">
    <property type="entry name" value="HisK_dim/P_dom"/>
</dbReference>
<name>A0A7L5BWL8_9RHOB</name>
<accession>A0A7L5BWL8</accession>
<dbReference type="Gene3D" id="3.30.565.10">
    <property type="entry name" value="Histidine kinase-like ATPase, C-terminal domain"/>
    <property type="match status" value="1"/>
</dbReference>
<dbReference type="Pfam" id="PF00512">
    <property type="entry name" value="HisKA"/>
    <property type="match status" value="1"/>
</dbReference>
<protein>
    <recommendedName>
        <fullName evidence="2">histidine kinase</fullName>
        <ecNumber evidence="2">2.7.13.3</ecNumber>
    </recommendedName>
</protein>
<feature type="domain" description="Histidine kinase" evidence="5">
    <location>
        <begin position="235"/>
        <end position="451"/>
    </location>
</feature>
<dbReference type="Proteomes" id="UP000503336">
    <property type="component" value="Chromosome"/>
</dbReference>
<evidence type="ECO:0000256" key="4">
    <source>
        <dbReference type="ARBA" id="ARBA00022777"/>
    </source>
</evidence>
<evidence type="ECO:0000313" key="7">
    <source>
        <dbReference type="Proteomes" id="UP000503336"/>
    </source>
</evidence>
<dbReference type="GO" id="GO:0000156">
    <property type="term" value="F:phosphorelay response regulator activity"/>
    <property type="evidence" value="ECO:0007669"/>
    <property type="project" value="TreeGrafter"/>
</dbReference>
<keyword evidence="3" id="KW-0808">Transferase</keyword>
<keyword evidence="4 6" id="KW-0418">Kinase</keyword>
<dbReference type="EC" id="2.7.13.3" evidence="2"/>
<dbReference type="SUPFAM" id="SSF47384">
    <property type="entry name" value="Homodimeric domain of signal transducing histidine kinase"/>
    <property type="match status" value="1"/>
</dbReference>
<reference evidence="6 7" key="1">
    <citation type="submission" date="2020-02" db="EMBL/GenBank/DDBJ databases">
        <title>complete genome sequence of Rhodobacteraceae bacterium.</title>
        <authorList>
            <person name="Park J."/>
            <person name="Kim Y.-S."/>
            <person name="Kim K.-H."/>
        </authorList>
    </citation>
    <scope>NUCLEOTIDE SEQUENCE [LARGE SCALE GENOMIC DNA]</scope>
    <source>
        <strain evidence="6 7">RR4-56</strain>
    </source>
</reference>
<evidence type="ECO:0000313" key="6">
    <source>
        <dbReference type="EMBL" id="QIE55831.1"/>
    </source>
</evidence>
<evidence type="ECO:0000256" key="1">
    <source>
        <dbReference type="ARBA" id="ARBA00000085"/>
    </source>
</evidence>
<dbReference type="PROSITE" id="PS50109">
    <property type="entry name" value="HIS_KIN"/>
    <property type="match status" value="1"/>
</dbReference>